<dbReference type="AlphaFoldDB" id="A0A6A5TTB1"/>
<accession>A0A6A5TTB1</accession>
<evidence type="ECO:0000313" key="4">
    <source>
        <dbReference type="EMBL" id="KAF1955648.1"/>
    </source>
</evidence>
<dbReference type="SMART" id="SM00248">
    <property type="entry name" value="ANK"/>
    <property type="match status" value="6"/>
</dbReference>
<feature type="repeat" description="ANK" evidence="3">
    <location>
        <begin position="443"/>
        <end position="465"/>
    </location>
</feature>
<dbReference type="PROSITE" id="PS50088">
    <property type="entry name" value="ANK_REPEAT"/>
    <property type="match status" value="1"/>
</dbReference>
<dbReference type="EMBL" id="ML976994">
    <property type="protein sequence ID" value="KAF1955648.1"/>
    <property type="molecule type" value="Genomic_DNA"/>
</dbReference>
<organism evidence="4 5">
    <name type="scientific">Byssothecium circinans</name>
    <dbReference type="NCBI Taxonomy" id="147558"/>
    <lineage>
        <taxon>Eukaryota</taxon>
        <taxon>Fungi</taxon>
        <taxon>Dikarya</taxon>
        <taxon>Ascomycota</taxon>
        <taxon>Pezizomycotina</taxon>
        <taxon>Dothideomycetes</taxon>
        <taxon>Pleosporomycetidae</taxon>
        <taxon>Pleosporales</taxon>
        <taxon>Massarineae</taxon>
        <taxon>Massarinaceae</taxon>
        <taxon>Byssothecium</taxon>
    </lineage>
</organism>
<dbReference type="OrthoDB" id="539213at2759"/>
<dbReference type="PANTHER" id="PTHR24126">
    <property type="entry name" value="ANKYRIN REPEAT, PH AND SEC7 DOMAIN CONTAINING PROTEIN SECG-RELATED"/>
    <property type="match status" value="1"/>
</dbReference>
<name>A0A6A5TTB1_9PLEO</name>
<dbReference type="PROSITE" id="PS50297">
    <property type="entry name" value="ANK_REP_REGION"/>
    <property type="match status" value="1"/>
</dbReference>
<keyword evidence="1" id="KW-0677">Repeat</keyword>
<keyword evidence="5" id="KW-1185">Reference proteome</keyword>
<reference evidence="4" key="1">
    <citation type="journal article" date="2020" name="Stud. Mycol.">
        <title>101 Dothideomycetes genomes: a test case for predicting lifestyles and emergence of pathogens.</title>
        <authorList>
            <person name="Haridas S."/>
            <person name="Albert R."/>
            <person name="Binder M."/>
            <person name="Bloem J."/>
            <person name="Labutti K."/>
            <person name="Salamov A."/>
            <person name="Andreopoulos B."/>
            <person name="Baker S."/>
            <person name="Barry K."/>
            <person name="Bills G."/>
            <person name="Bluhm B."/>
            <person name="Cannon C."/>
            <person name="Castanera R."/>
            <person name="Culley D."/>
            <person name="Daum C."/>
            <person name="Ezra D."/>
            <person name="Gonzalez J."/>
            <person name="Henrissat B."/>
            <person name="Kuo A."/>
            <person name="Liang C."/>
            <person name="Lipzen A."/>
            <person name="Lutzoni F."/>
            <person name="Magnuson J."/>
            <person name="Mondo S."/>
            <person name="Nolan M."/>
            <person name="Ohm R."/>
            <person name="Pangilinan J."/>
            <person name="Park H.-J."/>
            <person name="Ramirez L."/>
            <person name="Alfaro M."/>
            <person name="Sun H."/>
            <person name="Tritt A."/>
            <person name="Yoshinaga Y."/>
            <person name="Zwiers L.-H."/>
            <person name="Turgeon B."/>
            <person name="Goodwin S."/>
            <person name="Spatafora J."/>
            <person name="Crous P."/>
            <person name="Grigoriev I."/>
        </authorList>
    </citation>
    <scope>NUCLEOTIDE SEQUENCE</scope>
    <source>
        <strain evidence="4">CBS 675.92</strain>
    </source>
</reference>
<evidence type="ECO:0000313" key="5">
    <source>
        <dbReference type="Proteomes" id="UP000800035"/>
    </source>
</evidence>
<dbReference type="PANTHER" id="PTHR24126:SF14">
    <property type="entry name" value="ANK_REP_REGION DOMAIN-CONTAINING PROTEIN"/>
    <property type="match status" value="1"/>
</dbReference>
<dbReference type="Gene3D" id="1.25.40.20">
    <property type="entry name" value="Ankyrin repeat-containing domain"/>
    <property type="match status" value="3"/>
</dbReference>
<dbReference type="SUPFAM" id="SSF48403">
    <property type="entry name" value="Ankyrin repeat"/>
    <property type="match status" value="1"/>
</dbReference>
<dbReference type="InterPro" id="IPR036770">
    <property type="entry name" value="Ankyrin_rpt-contain_sf"/>
</dbReference>
<sequence length="647" mass="73795">MCPGMRTISAEESFEQTSWLLLGLSKATSLATYMRLKYDIHWWTSYQGQIDYKVSAAPKYGGMLGIRGVRDLHTKSAVTEQANSSPTTTEPLNGSAAQGQLSNDIALTCCVLSVANRELLLAQHLFANFMWSVARFIPTSRLYNSTTTPPPTLIQTVAEAGRLRNAHELGSEETIGTLIIPSLSWRDALPYHSLTELISTPPPNVKLINHLCGLLWEFAFFHNDNDSAPLAYSILANLEETHLAGVVDGNVKLELRYHGLEWMINVLRGVKTEVAKVDQLFDVIRDLRILYQWQRREDVSQDELPDLEKERLYRLFGYDDSHVEIFSQDDANLSEYELNEPSDRFAGEEYKAFWDKQPRLSPKERHPFARDILGWTPLHYAVAHRRWTYVQEYAELIRQSTEDVPKDIAGRTPVHYAAMDPSFPDVVVKRLMWRRDCAVKDRCGMTPLHFAAKAGNVSAIDAMLDWIFRDTQTVGDNEGRTPLHWAATGNVATFERLARFEWKKVVDTPEVKKDNQRTDSPLHYAVWYGKDEVVEYLASNLKPFNIMIDQRNRHGKTALYEASVKGYMRKVVALLKGHADPRIDDPALVASKEKIKTLLEMAVKAWDDDDKAYDDAFIRYWDTRLDLVDVPESDESSESDELSESDE</sequence>
<dbReference type="Proteomes" id="UP000800035">
    <property type="component" value="Unassembled WGS sequence"/>
</dbReference>
<evidence type="ECO:0000256" key="3">
    <source>
        <dbReference type="PROSITE-ProRule" id="PRU00023"/>
    </source>
</evidence>
<keyword evidence="2 3" id="KW-0040">ANK repeat</keyword>
<dbReference type="InterPro" id="IPR002110">
    <property type="entry name" value="Ankyrin_rpt"/>
</dbReference>
<evidence type="ECO:0000256" key="2">
    <source>
        <dbReference type="ARBA" id="ARBA00023043"/>
    </source>
</evidence>
<protein>
    <submittedName>
        <fullName evidence="4">Ankyrin</fullName>
    </submittedName>
</protein>
<evidence type="ECO:0000256" key="1">
    <source>
        <dbReference type="ARBA" id="ARBA00022737"/>
    </source>
</evidence>
<dbReference type="Pfam" id="PF12796">
    <property type="entry name" value="Ank_2"/>
    <property type="match status" value="2"/>
</dbReference>
<gene>
    <name evidence="4" type="ORF">CC80DRAFT_505509</name>
</gene>
<proteinExistence type="predicted"/>